<dbReference type="PANTHER" id="PTHR32487:SF14">
    <property type="entry name" value="OS07G0601600 PROTEIN"/>
    <property type="match status" value="1"/>
</dbReference>
<sequence length="124" mass="14511">MAKNEAFNCSNGDIYKWRQLWPILAGRFGLEWIGYEGEENRVKVSKAMAGKEVVWAEFVEENQLVPTQLHEVANWWFVDALFSVELEFLDSMNKSKEHGFLGFRNTVKSFNSWIDRMKAYNIVP</sequence>
<dbReference type="EMBL" id="PQIB02000014">
    <property type="protein sequence ID" value="RLM68837.1"/>
    <property type="molecule type" value="Genomic_DNA"/>
</dbReference>
<name>A0A3L6PYN7_PANMI</name>
<comment type="caution">
    <text evidence="1">The sequence shown here is derived from an EMBL/GenBank/DDBJ whole genome shotgun (WGS) entry which is preliminary data.</text>
</comment>
<evidence type="ECO:0000313" key="2">
    <source>
        <dbReference type="Proteomes" id="UP000275267"/>
    </source>
</evidence>
<dbReference type="PANTHER" id="PTHR32487">
    <property type="entry name" value="3-OXO-DELTA(4,5)-STEROID 5-BETA-REDUCTASE"/>
    <property type="match status" value="1"/>
</dbReference>
<accession>A0A3L6PYN7</accession>
<dbReference type="AlphaFoldDB" id="A0A3L6PYN7"/>
<protein>
    <submittedName>
        <fullName evidence="1">Uncharacterized protein</fullName>
    </submittedName>
</protein>
<dbReference type="Gene3D" id="3.40.50.720">
    <property type="entry name" value="NAD(P)-binding Rossmann-like Domain"/>
    <property type="match status" value="1"/>
</dbReference>
<dbReference type="STRING" id="4540.A0A3L6PYN7"/>
<dbReference type="Proteomes" id="UP000275267">
    <property type="component" value="Unassembled WGS sequence"/>
</dbReference>
<proteinExistence type="predicted"/>
<keyword evidence="2" id="KW-1185">Reference proteome</keyword>
<reference evidence="2" key="1">
    <citation type="journal article" date="2019" name="Nat. Commun.">
        <title>The genome of broomcorn millet.</title>
        <authorList>
            <person name="Zou C."/>
            <person name="Miki D."/>
            <person name="Li D."/>
            <person name="Tang Q."/>
            <person name="Xiao L."/>
            <person name="Rajput S."/>
            <person name="Deng P."/>
            <person name="Jia W."/>
            <person name="Huang R."/>
            <person name="Zhang M."/>
            <person name="Sun Y."/>
            <person name="Hu J."/>
            <person name="Fu X."/>
            <person name="Schnable P.S."/>
            <person name="Li F."/>
            <person name="Zhang H."/>
            <person name="Feng B."/>
            <person name="Zhu X."/>
            <person name="Liu R."/>
            <person name="Schnable J.C."/>
            <person name="Zhu J.-K."/>
            <person name="Zhang H."/>
        </authorList>
    </citation>
    <scope>NUCLEOTIDE SEQUENCE [LARGE SCALE GENOMIC DNA]</scope>
</reference>
<gene>
    <name evidence="1" type="ORF">C2845_PM17G05130</name>
</gene>
<dbReference type="OrthoDB" id="1731983at2759"/>
<organism evidence="1 2">
    <name type="scientific">Panicum miliaceum</name>
    <name type="common">Proso millet</name>
    <name type="synonym">Broomcorn millet</name>
    <dbReference type="NCBI Taxonomy" id="4540"/>
    <lineage>
        <taxon>Eukaryota</taxon>
        <taxon>Viridiplantae</taxon>
        <taxon>Streptophyta</taxon>
        <taxon>Embryophyta</taxon>
        <taxon>Tracheophyta</taxon>
        <taxon>Spermatophyta</taxon>
        <taxon>Magnoliopsida</taxon>
        <taxon>Liliopsida</taxon>
        <taxon>Poales</taxon>
        <taxon>Poaceae</taxon>
        <taxon>PACMAD clade</taxon>
        <taxon>Panicoideae</taxon>
        <taxon>Panicodae</taxon>
        <taxon>Paniceae</taxon>
        <taxon>Panicinae</taxon>
        <taxon>Panicum</taxon>
        <taxon>Panicum sect. Panicum</taxon>
    </lineage>
</organism>
<evidence type="ECO:0000313" key="1">
    <source>
        <dbReference type="EMBL" id="RLM68837.1"/>
    </source>
</evidence>